<gene>
    <name evidence="4" type="ORF">EUU25_06935</name>
</gene>
<dbReference type="GO" id="GO:0005737">
    <property type="term" value="C:cytoplasm"/>
    <property type="evidence" value="ECO:0007669"/>
    <property type="project" value="TreeGrafter"/>
</dbReference>
<dbReference type="Gene3D" id="3.50.50.60">
    <property type="entry name" value="FAD/NAD(P)-binding domain"/>
    <property type="match status" value="1"/>
</dbReference>
<dbReference type="KEGG" id="slaa:EUU25_06935"/>
<feature type="region of interest" description="Disordered" evidence="2">
    <location>
        <begin position="1"/>
        <end position="21"/>
    </location>
</feature>
<feature type="domain" description="FAD dependent oxidoreductase" evidence="3">
    <location>
        <begin position="47"/>
        <end position="416"/>
    </location>
</feature>
<dbReference type="PANTHER" id="PTHR13847:SF281">
    <property type="entry name" value="FAD DEPENDENT OXIDOREDUCTASE DOMAIN-CONTAINING PROTEIN"/>
    <property type="match status" value="1"/>
</dbReference>
<evidence type="ECO:0000256" key="2">
    <source>
        <dbReference type="SAM" id="MobiDB-lite"/>
    </source>
</evidence>
<dbReference type="AlphaFoldDB" id="A0A6I6L8G3"/>
<evidence type="ECO:0000259" key="3">
    <source>
        <dbReference type="Pfam" id="PF01266"/>
    </source>
</evidence>
<keyword evidence="5" id="KW-1185">Reference proteome</keyword>
<dbReference type="RefSeq" id="WP_158899547.1">
    <property type="nucleotide sequence ID" value="NZ_CP035733.1"/>
</dbReference>
<dbReference type="Proteomes" id="UP000428803">
    <property type="component" value="Chromosome"/>
</dbReference>
<organism evidence="4 5">
    <name type="scientific">Sphingorhabdus lacus</name>
    <dbReference type="NCBI Taxonomy" id="392610"/>
    <lineage>
        <taxon>Bacteria</taxon>
        <taxon>Pseudomonadati</taxon>
        <taxon>Pseudomonadota</taxon>
        <taxon>Alphaproteobacteria</taxon>
        <taxon>Sphingomonadales</taxon>
        <taxon>Sphingomonadaceae</taxon>
        <taxon>Sphingorhabdus</taxon>
    </lineage>
</organism>
<accession>A0A6I6L8G3</accession>
<dbReference type="InterPro" id="IPR036188">
    <property type="entry name" value="FAD/NAD-bd_sf"/>
</dbReference>
<proteinExistence type="predicted"/>
<evidence type="ECO:0000256" key="1">
    <source>
        <dbReference type="ARBA" id="ARBA00023002"/>
    </source>
</evidence>
<dbReference type="GO" id="GO:0016491">
    <property type="term" value="F:oxidoreductase activity"/>
    <property type="evidence" value="ECO:0007669"/>
    <property type="project" value="UniProtKB-KW"/>
</dbReference>
<keyword evidence="1" id="KW-0560">Oxidoreductase</keyword>
<dbReference type="InterPro" id="IPR006076">
    <property type="entry name" value="FAD-dep_OxRdtase"/>
</dbReference>
<protein>
    <submittedName>
        <fullName evidence="4">FAD-binding oxidoreductase</fullName>
    </submittedName>
</protein>
<reference evidence="5" key="1">
    <citation type="submission" date="2019-01" db="EMBL/GenBank/DDBJ databases">
        <title>Sphingorhabdus lacus sp.nov., isolated from an oligotrophic freshwater lake.</title>
        <authorList>
            <person name="Park M."/>
        </authorList>
    </citation>
    <scope>NUCLEOTIDE SEQUENCE [LARGE SCALE GENOMIC DNA]</scope>
    <source>
        <strain evidence="5">IMCC1753</strain>
    </source>
</reference>
<sequence length="476" mass="52239">MAAAADDSTPHGSGGRSSPPHAGKSFWIRDFGAYSSNPDLDTDIHCDILVIGGGIAGLSSAWHAAKSGLGKVVLIESEVIGFGASGRAAGWIMPQFGMDQLSIRKAYGVERSRAAFAYCRRATAYTREIIEQNGIESDYRAPGLMRVAFDDRWVDDLHDLYSTYQDIGVDTVSWLTAPDVQAHYNGNSNFKAAISDTDLGLLNPCKQVRALKALAEAAGVTVYENTSATHIERRPGGVWVITPGGSIQASKVVIATNAFTHQLQGPVGRELASYQAPVFARGAVTERLSDKQWAEVGWEQGNAIESSLDLFHYMAPTADQRIQFYFIYYGGHPVRNEMEPAVSAKGSDVSLAHLKRIFPALRDVRLEHNWGGHMSATRDMVPHLTSIGDQRVIYIGGCWGHGLAINHLHGQTVADMLAERSTDLTDFWIVDRKPKSWPVWPLDFIGKQLAWSLLKRKVRKQIRGSIFEGCDGDLQE</sequence>
<dbReference type="Gene3D" id="3.30.9.10">
    <property type="entry name" value="D-Amino Acid Oxidase, subunit A, domain 2"/>
    <property type="match status" value="1"/>
</dbReference>
<dbReference type="SUPFAM" id="SSF51905">
    <property type="entry name" value="FAD/NAD(P)-binding domain"/>
    <property type="match status" value="1"/>
</dbReference>
<dbReference type="PANTHER" id="PTHR13847">
    <property type="entry name" value="SARCOSINE DEHYDROGENASE-RELATED"/>
    <property type="match status" value="1"/>
</dbReference>
<name>A0A6I6L8G3_9SPHN</name>
<evidence type="ECO:0000313" key="4">
    <source>
        <dbReference type="EMBL" id="QGY80377.1"/>
    </source>
</evidence>
<dbReference type="Pfam" id="PF01266">
    <property type="entry name" value="DAO"/>
    <property type="match status" value="1"/>
</dbReference>
<dbReference type="OrthoDB" id="9806601at2"/>
<dbReference type="EMBL" id="CP035733">
    <property type="protein sequence ID" value="QGY80377.1"/>
    <property type="molecule type" value="Genomic_DNA"/>
</dbReference>
<evidence type="ECO:0000313" key="5">
    <source>
        <dbReference type="Proteomes" id="UP000428803"/>
    </source>
</evidence>
<dbReference type="PRINTS" id="PR00469">
    <property type="entry name" value="PNDRDTASEII"/>
</dbReference>